<dbReference type="PANTHER" id="PTHR31648">
    <property type="entry name" value="TRANSMEMBRANE PROTEIN-RELATED"/>
    <property type="match status" value="1"/>
</dbReference>
<name>A0AAN7YWR3_9MYCE</name>
<accession>A0AAN7YWR3</accession>
<dbReference type="PANTHER" id="PTHR31648:SF2">
    <property type="entry name" value="TRANSMEMBRANE PROTEIN"/>
    <property type="match status" value="1"/>
</dbReference>
<keyword evidence="3" id="KW-1185">Reference proteome</keyword>
<protein>
    <submittedName>
        <fullName evidence="2">Uncharacterized protein</fullName>
    </submittedName>
</protein>
<gene>
    <name evidence="2" type="ORF">RB653_004126</name>
</gene>
<organism evidence="2 3">
    <name type="scientific">Dictyostelium firmibasis</name>
    <dbReference type="NCBI Taxonomy" id="79012"/>
    <lineage>
        <taxon>Eukaryota</taxon>
        <taxon>Amoebozoa</taxon>
        <taxon>Evosea</taxon>
        <taxon>Eumycetozoa</taxon>
        <taxon>Dictyostelia</taxon>
        <taxon>Dictyosteliales</taxon>
        <taxon>Dictyosteliaceae</taxon>
        <taxon>Dictyostelium</taxon>
    </lineage>
</organism>
<dbReference type="Pfam" id="PF25544">
    <property type="entry name" value="Ependymin_amoebozoa"/>
    <property type="match status" value="1"/>
</dbReference>
<sequence>MQISLIFILILFVNNIVESFSFSSSSSSSSSSSPSPSQCFFKGSENFFKGITYDYINSAYNANYMNPLTGELDQMTFYEAGLFSADFDNGYIFYQYRRNENSIWEEGITIAFKSNGTQYFLDSLLGGNCSVGKIDPETQFTIPPLDLVSQGTMGGVNIEFLEYPQTNNYTANTLIVNSDNCYFMSLNCHNTPSYPPGFSLLTFYNFVNEANSQLFELPPQCWNLDLDSTPPNQIYSKSISKIFPFQTKY</sequence>
<keyword evidence="1" id="KW-0732">Signal</keyword>
<dbReference type="InterPro" id="IPR040310">
    <property type="entry name" value="DDB_G0292248"/>
</dbReference>
<dbReference type="AlphaFoldDB" id="A0AAN7YWR3"/>
<comment type="caution">
    <text evidence="2">The sequence shown here is derived from an EMBL/GenBank/DDBJ whole genome shotgun (WGS) entry which is preliminary data.</text>
</comment>
<dbReference type="Proteomes" id="UP001344447">
    <property type="component" value="Unassembled WGS sequence"/>
</dbReference>
<feature type="signal peptide" evidence="1">
    <location>
        <begin position="1"/>
        <end position="19"/>
    </location>
</feature>
<feature type="chain" id="PRO_5042851844" evidence="1">
    <location>
        <begin position="20"/>
        <end position="249"/>
    </location>
</feature>
<evidence type="ECO:0000313" key="3">
    <source>
        <dbReference type="Proteomes" id="UP001344447"/>
    </source>
</evidence>
<dbReference type="EMBL" id="JAVFKY010000001">
    <property type="protein sequence ID" value="KAK5582541.1"/>
    <property type="molecule type" value="Genomic_DNA"/>
</dbReference>
<evidence type="ECO:0000256" key="1">
    <source>
        <dbReference type="SAM" id="SignalP"/>
    </source>
</evidence>
<proteinExistence type="predicted"/>
<evidence type="ECO:0000313" key="2">
    <source>
        <dbReference type="EMBL" id="KAK5582541.1"/>
    </source>
</evidence>
<reference evidence="2 3" key="1">
    <citation type="submission" date="2023-11" db="EMBL/GenBank/DDBJ databases">
        <title>Dfirmibasis_genome.</title>
        <authorList>
            <person name="Edelbroek B."/>
            <person name="Kjellin J."/>
            <person name="Jerlstrom-Hultqvist J."/>
            <person name="Soderbom F."/>
        </authorList>
    </citation>
    <scope>NUCLEOTIDE SEQUENCE [LARGE SCALE GENOMIC DNA]</scope>
    <source>
        <strain evidence="2 3">TNS-C-14</strain>
    </source>
</reference>